<dbReference type="VEuPathDB" id="VectorBase:LLONM1_000151"/>
<keyword evidence="1" id="KW-0479">Metal-binding</keyword>
<feature type="compositionally biased region" description="Low complexity" evidence="6">
    <location>
        <begin position="32"/>
        <end position="47"/>
    </location>
</feature>
<sequence length="420" mass="49072">MATGKNVIDLTSDGEDGDYQDRKPSNTRIESKQSSSSEGKGSSIHSSTKCRKIPKSKDSALSCKICRKKFNDMTTLKRHQLVHREQTLQCPKCPKQFKWQQSLNDHIAAHQNDQVGQLFICPMCSKKFEDEEKLAQHKLQHINSHICYYCPKILGRKYLKRHIRKYHPGLPMNLDGIGPLACTICKKVFVNLKFLKKHAATHLLELPFECAHCGRKFQDKNDIKIHLQKVHIFPEKKNPNGEITTFLCPYCSNKYRERKDLIRHLPTHKNDQQPFQCEICCEKFRLNIELTRHKKKHEAAVLKCRYCGDTLKQKKNLIKHEKRHEEGMQMKLNLTCWFCNLFFFDAEHLEKHMKLIHGDFPGIKVEKNEESQMPQMATLLREIKTEGTENPEDVQENLLVEIQTNVIKEEPSIEIKTEFQ</sequence>
<feature type="domain" description="C2H2-type" evidence="7">
    <location>
        <begin position="246"/>
        <end position="273"/>
    </location>
</feature>
<feature type="domain" description="C2H2-type" evidence="7">
    <location>
        <begin position="61"/>
        <end position="88"/>
    </location>
</feature>
<accession>A0A1B0GKU1</accession>
<reference evidence="8" key="1">
    <citation type="submission" date="2020-05" db="UniProtKB">
        <authorList>
            <consortium name="EnsemblMetazoa"/>
        </authorList>
    </citation>
    <scope>IDENTIFICATION</scope>
    <source>
        <strain evidence="8">Jacobina</strain>
    </source>
</reference>
<keyword evidence="4" id="KW-0862">Zinc</keyword>
<feature type="domain" description="C2H2-type" evidence="7">
    <location>
        <begin position="180"/>
        <end position="207"/>
    </location>
</feature>
<dbReference type="SUPFAM" id="SSF57667">
    <property type="entry name" value="beta-beta-alpha zinc fingers"/>
    <property type="match status" value="5"/>
</dbReference>
<keyword evidence="9" id="KW-1185">Reference proteome</keyword>
<feature type="domain" description="C2H2-type" evidence="7">
    <location>
        <begin position="208"/>
        <end position="236"/>
    </location>
</feature>
<dbReference type="AlphaFoldDB" id="A0A1B0GKU1"/>
<feature type="domain" description="C2H2-type" evidence="7">
    <location>
        <begin position="275"/>
        <end position="297"/>
    </location>
</feature>
<keyword evidence="3 5" id="KW-0863">Zinc-finger</keyword>
<evidence type="ECO:0000259" key="7">
    <source>
        <dbReference type="PROSITE" id="PS50157"/>
    </source>
</evidence>
<dbReference type="EMBL" id="AJWK01030986">
    <property type="status" value="NOT_ANNOTATED_CDS"/>
    <property type="molecule type" value="Genomic_DNA"/>
</dbReference>
<keyword evidence="2" id="KW-0677">Repeat</keyword>
<dbReference type="EnsemblMetazoa" id="LLOJ009078-RA">
    <property type="protein sequence ID" value="LLOJ009078-PA"/>
    <property type="gene ID" value="LLOJ009078"/>
</dbReference>
<dbReference type="InterPro" id="IPR013087">
    <property type="entry name" value="Znf_C2H2_type"/>
</dbReference>
<feature type="region of interest" description="Disordered" evidence="6">
    <location>
        <begin position="1"/>
        <end position="53"/>
    </location>
</feature>
<organism evidence="8 9">
    <name type="scientific">Lutzomyia longipalpis</name>
    <name type="common">Sand fly</name>
    <dbReference type="NCBI Taxonomy" id="7200"/>
    <lineage>
        <taxon>Eukaryota</taxon>
        <taxon>Metazoa</taxon>
        <taxon>Ecdysozoa</taxon>
        <taxon>Arthropoda</taxon>
        <taxon>Hexapoda</taxon>
        <taxon>Insecta</taxon>
        <taxon>Pterygota</taxon>
        <taxon>Neoptera</taxon>
        <taxon>Endopterygota</taxon>
        <taxon>Diptera</taxon>
        <taxon>Nematocera</taxon>
        <taxon>Psychodoidea</taxon>
        <taxon>Psychodidae</taxon>
        <taxon>Lutzomyia</taxon>
        <taxon>Lutzomyia</taxon>
    </lineage>
</organism>
<dbReference type="Gene3D" id="3.30.160.60">
    <property type="entry name" value="Classic Zinc Finger"/>
    <property type="match status" value="6"/>
</dbReference>
<evidence type="ECO:0000256" key="1">
    <source>
        <dbReference type="ARBA" id="ARBA00022723"/>
    </source>
</evidence>
<feature type="domain" description="C2H2-type" evidence="7">
    <location>
        <begin position="88"/>
        <end position="115"/>
    </location>
</feature>
<dbReference type="InterPro" id="IPR036236">
    <property type="entry name" value="Znf_C2H2_sf"/>
</dbReference>
<evidence type="ECO:0000256" key="5">
    <source>
        <dbReference type="PROSITE-ProRule" id="PRU00042"/>
    </source>
</evidence>
<evidence type="ECO:0000256" key="6">
    <source>
        <dbReference type="SAM" id="MobiDB-lite"/>
    </source>
</evidence>
<proteinExistence type="predicted"/>
<dbReference type="Pfam" id="PF00096">
    <property type="entry name" value="zf-C2H2"/>
    <property type="match status" value="5"/>
</dbReference>
<dbReference type="PANTHER" id="PTHR24379">
    <property type="entry name" value="KRAB AND ZINC FINGER DOMAIN-CONTAINING"/>
    <property type="match status" value="1"/>
</dbReference>
<evidence type="ECO:0000313" key="9">
    <source>
        <dbReference type="Proteomes" id="UP000092461"/>
    </source>
</evidence>
<dbReference type="SMART" id="SM00355">
    <property type="entry name" value="ZnF_C2H2"/>
    <property type="match status" value="10"/>
</dbReference>
<evidence type="ECO:0000256" key="2">
    <source>
        <dbReference type="ARBA" id="ARBA00022737"/>
    </source>
</evidence>
<evidence type="ECO:0000256" key="3">
    <source>
        <dbReference type="ARBA" id="ARBA00022771"/>
    </source>
</evidence>
<feature type="domain" description="C2H2-type" evidence="7">
    <location>
        <begin position="302"/>
        <end position="329"/>
    </location>
</feature>
<evidence type="ECO:0000313" key="8">
    <source>
        <dbReference type="EnsemblMetazoa" id="LLOJ009078-PA"/>
    </source>
</evidence>
<evidence type="ECO:0000256" key="4">
    <source>
        <dbReference type="ARBA" id="ARBA00022833"/>
    </source>
</evidence>
<feature type="domain" description="C2H2-type" evidence="7">
    <location>
        <begin position="119"/>
        <end position="146"/>
    </location>
</feature>
<dbReference type="GO" id="GO:0008270">
    <property type="term" value="F:zinc ion binding"/>
    <property type="evidence" value="ECO:0007669"/>
    <property type="project" value="UniProtKB-KW"/>
</dbReference>
<protein>
    <recommendedName>
        <fullName evidence="7">C2H2-type domain-containing protein</fullName>
    </recommendedName>
</protein>
<name>A0A1B0GKU1_LUTLO</name>
<dbReference type="PROSITE" id="PS00028">
    <property type="entry name" value="ZINC_FINGER_C2H2_1"/>
    <property type="match status" value="9"/>
</dbReference>
<dbReference type="VEuPathDB" id="VectorBase:LLOJ009078"/>
<dbReference type="PANTHER" id="PTHR24379:SF121">
    <property type="entry name" value="C2H2-TYPE DOMAIN-CONTAINING PROTEIN"/>
    <property type="match status" value="1"/>
</dbReference>
<dbReference type="Proteomes" id="UP000092461">
    <property type="component" value="Unassembled WGS sequence"/>
</dbReference>
<dbReference type="PROSITE" id="PS50157">
    <property type="entry name" value="ZINC_FINGER_C2H2_2"/>
    <property type="match status" value="8"/>
</dbReference>